<keyword evidence="1" id="KW-0436">Ligase</keyword>
<dbReference type="Pfam" id="PF13563">
    <property type="entry name" value="2_5_RNA_ligase2"/>
    <property type="match status" value="1"/>
</dbReference>
<proteinExistence type="predicted"/>
<sequence length="187" mass="19998">MIVPGIGQSGGSLVPHADSLGVIISLPASLTADLAHKRAEYAGPEMPVVPAHVTLVSGRTKESWAAAAEHVRRIAADFAPFHLSLRGTGTFEPLSAVVFLNVEMGAEDCAELHTKLLQGPLEHLLEFEFHPHLTIAHDLPEATMAKAKAELAGFEADFEVVSIGLYNFIEGSWALREELILGGTSRT</sequence>
<protein>
    <submittedName>
        <fullName evidence="1">2'-5' RNA ligase</fullName>
    </submittedName>
</protein>
<dbReference type="AlphaFoldDB" id="A0A2V3DWB7"/>
<reference evidence="1 2" key="1">
    <citation type="submission" date="2018-05" db="EMBL/GenBank/DDBJ databases">
        <title>Genetic diversity of glacier-inhabiting Cryobacterium bacteria in China and description of Cryobacterium mengkeensis sp. nov. and Arthrobacter glacialis sp. nov.</title>
        <authorList>
            <person name="Liu Q."/>
            <person name="Xin Y.-H."/>
        </authorList>
    </citation>
    <scope>NUCLEOTIDE SEQUENCE [LARGE SCALE GENOMIC DNA]</scope>
    <source>
        <strain evidence="1 2">GP3</strain>
    </source>
</reference>
<accession>A0A2V3DWB7</accession>
<dbReference type="SUPFAM" id="SSF55144">
    <property type="entry name" value="LigT-like"/>
    <property type="match status" value="1"/>
</dbReference>
<dbReference type="Gene3D" id="3.90.1140.10">
    <property type="entry name" value="Cyclic phosphodiesterase"/>
    <property type="match status" value="1"/>
</dbReference>
<dbReference type="OrthoDB" id="358773at2"/>
<dbReference type="Proteomes" id="UP000246303">
    <property type="component" value="Unassembled WGS sequence"/>
</dbReference>
<dbReference type="EMBL" id="QHLZ01000001">
    <property type="protein sequence ID" value="PXA69403.1"/>
    <property type="molecule type" value="Genomic_DNA"/>
</dbReference>
<name>A0A2V3DWB7_9MICC</name>
<dbReference type="PANTHER" id="PTHR40037:SF1">
    <property type="entry name" value="PHOSPHOESTERASE SAOUHSC_00951-RELATED"/>
    <property type="match status" value="1"/>
</dbReference>
<gene>
    <name evidence="1" type="ORF">CVS29_02305</name>
</gene>
<dbReference type="PANTHER" id="PTHR40037">
    <property type="entry name" value="PHOSPHOESTERASE YJCG-RELATED"/>
    <property type="match status" value="1"/>
</dbReference>
<comment type="caution">
    <text evidence="1">The sequence shown here is derived from an EMBL/GenBank/DDBJ whole genome shotgun (WGS) entry which is preliminary data.</text>
</comment>
<dbReference type="InterPro" id="IPR050580">
    <property type="entry name" value="2H_phosphoesterase_YjcG-like"/>
</dbReference>
<organism evidence="1 2">
    <name type="scientific">Arthrobacter psychrochitiniphilus</name>
    <dbReference type="NCBI Taxonomy" id="291045"/>
    <lineage>
        <taxon>Bacteria</taxon>
        <taxon>Bacillati</taxon>
        <taxon>Actinomycetota</taxon>
        <taxon>Actinomycetes</taxon>
        <taxon>Micrococcales</taxon>
        <taxon>Micrococcaceae</taxon>
        <taxon>Arthrobacter</taxon>
    </lineage>
</organism>
<dbReference type="GO" id="GO:0016874">
    <property type="term" value="F:ligase activity"/>
    <property type="evidence" value="ECO:0007669"/>
    <property type="project" value="UniProtKB-KW"/>
</dbReference>
<evidence type="ECO:0000313" key="1">
    <source>
        <dbReference type="EMBL" id="PXA69403.1"/>
    </source>
</evidence>
<evidence type="ECO:0000313" key="2">
    <source>
        <dbReference type="Proteomes" id="UP000246303"/>
    </source>
</evidence>
<keyword evidence="2" id="KW-1185">Reference proteome</keyword>
<dbReference type="InterPro" id="IPR009097">
    <property type="entry name" value="Cyclic_Pdiesterase"/>
</dbReference>